<dbReference type="RefSeq" id="WP_262427781.1">
    <property type="nucleotide sequence ID" value="NZ_JACRTJ010000022.1"/>
</dbReference>
<feature type="transmembrane region" description="Helical" evidence="2">
    <location>
        <begin position="311"/>
        <end position="330"/>
    </location>
</feature>
<organism evidence="3 4">
    <name type="scientific">Enterocloster hominis</name>
    <name type="common">ex Liu et al. 2021</name>
    <dbReference type="NCBI Taxonomy" id="2763663"/>
    <lineage>
        <taxon>Bacteria</taxon>
        <taxon>Bacillati</taxon>
        <taxon>Bacillota</taxon>
        <taxon>Clostridia</taxon>
        <taxon>Lachnospirales</taxon>
        <taxon>Lachnospiraceae</taxon>
        <taxon>Enterocloster</taxon>
    </lineage>
</organism>
<gene>
    <name evidence="3" type="ORF">H8708_10190</name>
</gene>
<evidence type="ECO:0000313" key="3">
    <source>
        <dbReference type="EMBL" id="MBC8599588.1"/>
    </source>
</evidence>
<accession>A0ABR7NTZ3</accession>
<evidence type="ECO:0000256" key="1">
    <source>
        <dbReference type="SAM" id="MobiDB-lite"/>
    </source>
</evidence>
<evidence type="ECO:0000256" key="2">
    <source>
        <dbReference type="SAM" id="Phobius"/>
    </source>
</evidence>
<keyword evidence="2" id="KW-1133">Transmembrane helix</keyword>
<keyword evidence="2" id="KW-0812">Transmembrane</keyword>
<dbReference type="EMBL" id="JACRTJ010000022">
    <property type="protein sequence ID" value="MBC8599588.1"/>
    <property type="molecule type" value="Genomic_DNA"/>
</dbReference>
<evidence type="ECO:0000313" key="4">
    <source>
        <dbReference type="Proteomes" id="UP000647491"/>
    </source>
</evidence>
<proteinExistence type="predicted"/>
<protein>
    <submittedName>
        <fullName evidence="3">Uncharacterized protein</fullName>
    </submittedName>
</protein>
<keyword evidence="4" id="KW-1185">Reference proteome</keyword>
<reference evidence="3 4" key="1">
    <citation type="submission" date="2020-08" db="EMBL/GenBank/DDBJ databases">
        <title>Genome public.</title>
        <authorList>
            <person name="Liu C."/>
            <person name="Sun Q."/>
        </authorList>
    </citation>
    <scope>NUCLEOTIDE SEQUENCE [LARGE SCALE GENOMIC DNA]</scope>
    <source>
        <strain evidence="3 4">BX10</strain>
    </source>
</reference>
<dbReference type="PROSITE" id="PS51257">
    <property type="entry name" value="PROKAR_LIPOPROTEIN"/>
    <property type="match status" value="1"/>
</dbReference>
<feature type="region of interest" description="Disordered" evidence="1">
    <location>
        <begin position="261"/>
        <end position="289"/>
    </location>
</feature>
<dbReference type="Proteomes" id="UP000647491">
    <property type="component" value="Unassembled WGS sequence"/>
</dbReference>
<comment type="caution">
    <text evidence="3">The sequence shown here is derived from an EMBL/GenBank/DDBJ whole genome shotgun (WGS) entry which is preliminary data.</text>
</comment>
<keyword evidence="2" id="KW-0472">Membrane</keyword>
<name>A0ABR7NTZ3_9FIRM</name>
<sequence>MKNKGWKRQGSVPGAVLFWIRFCLAWIWAGSCAISGAAAAYGAESLPDRTEETPTAETLTLEGPVFTDAGQAQELKEILERDGKQYRLVSRRIRQVSQGGTMTYASVTVPYVLEGRQDPPETARVTLTDEQTGQEYEREIPKLETEETSAQWTGGFQFLITVSGYDADVFQLGNAEIPKDAELSSYGTEFLEYLGLPEECYRVENVEWSGETYEKEGILCRDARATGEKLVRNVEVRYGGQVKTPEVKRKQYIGLYQEIRQEPESSQEEEKSRETEIKTEKMETLPHEEQKKTLSAAERFLYWIKKHLTKVVFGTGFFILILGGTALLWMSRRREKRESESPDKGPGS</sequence>